<dbReference type="AlphaFoldDB" id="A0A224YAZ9"/>
<name>A0A224YAZ9_9ACAR</name>
<accession>A0A224YAZ9</accession>
<protein>
    <submittedName>
        <fullName evidence="1">Uncharacterized protein</fullName>
    </submittedName>
</protein>
<reference evidence="1" key="1">
    <citation type="journal article" date="2017" name="Parasit. Vectors">
        <title>Sialotranscriptomics of Rhipicephalus zambeziensis reveals intricate expression profiles of secretory proteins and suggests tight temporal transcriptional regulation during blood-feeding.</title>
        <authorList>
            <person name="de Castro M.H."/>
            <person name="de Klerk D."/>
            <person name="Pienaar R."/>
            <person name="Rees D.J.G."/>
            <person name="Mans B.J."/>
        </authorList>
    </citation>
    <scope>NUCLEOTIDE SEQUENCE</scope>
    <source>
        <tissue evidence="1">Salivary glands</tissue>
    </source>
</reference>
<dbReference type="EMBL" id="GFPF01001673">
    <property type="protein sequence ID" value="MAA12819.1"/>
    <property type="molecule type" value="Transcribed_RNA"/>
</dbReference>
<organism evidence="1">
    <name type="scientific">Rhipicephalus zambeziensis</name>
    <dbReference type="NCBI Taxonomy" id="60191"/>
    <lineage>
        <taxon>Eukaryota</taxon>
        <taxon>Metazoa</taxon>
        <taxon>Ecdysozoa</taxon>
        <taxon>Arthropoda</taxon>
        <taxon>Chelicerata</taxon>
        <taxon>Arachnida</taxon>
        <taxon>Acari</taxon>
        <taxon>Parasitiformes</taxon>
        <taxon>Ixodida</taxon>
        <taxon>Ixodoidea</taxon>
        <taxon>Ixodidae</taxon>
        <taxon>Rhipicephalinae</taxon>
        <taxon>Rhipicephalus</taxon>
        <taxon>Rhipicephalus</taxon>
    </lineage>
</organism>
<proteinExistence type="predicted"/>
<sequence>MKGRLQSQTGHVLPLKNIVPQLRPCFPRENHKKQHYIIFYGTLFIETQQAPSRYSHLFNLCSAISCFCTCENVSRFMFTSQSKWRLRL</sequence>
<evidence type="ECO:0000313" key="1">
    <source>
        <dbReference type="EMBL" id="MAA12819.1"/>
    </source>
</evidence>